<proteinExistence type="predicted"/>
<keyword evidence="2" id="KW-1185">Reference proteome</keyword>
<evidence type="ECO:0000313" key="2">
    <source>
        <dbReference type="Proteomes" id="UP000772434"/>
    </source>
</evidence>
<gene>
    <name evidence="1" type="ORF">BDP27DRAFT_1417917</name>
</gene>
<name>A0A9P5UBX0_9AGAR</name>
<reference evidence="1" key="1">
    <citation type="submission" date="2020-11" db="EMBL/GenBank/DDBJ databases">
        <authorList>
            <consortium name="DOE Joint Genome Institute"/>
            <person name="Ahrendt S."/>
            <person name="Riley R."/>
            <person name="Andreopoulos W."/>
            <person name="Labutti K."/>
            <person name="Pangilinan J."/>
            <person name="Ruiz-Duenas F.J."/>
            <person name="Barrasa J.M."/>
            <person name="Sanchez-Garcia M."/>
            <person name="Camarero S."/>
            <person name="Miyauchi S."/>
            <person name="Serrano A."/>
            <person name="Linde D."/>
            <person name="Babiker R."/>
            <person name="Drula E."/>
            <person name="Ayuso-Fernandez I."/>
            <person name="Pacheco R."/>
            <person name="Padilla G."/>
            <person name="Ferreira P."/>
            <person name="Barriuso J."/>
            <person name="Kellner H."/>
            <person name="Castanera R."/>
            <person name="Alfaro M."/>
            <person name="Ramirez L."/>
            <person name="Pisabarro A.G."/>
            <person name="Kuo A."/>
            <person name="Tritt A."/>
            <person name="Lipzen A."/>
            <person name="He G."/>
            <person name="Yan M."/>
            <person name="Ng V."/>
            <person name="Cullen D."/>
            <person name="Martin F."/>
            <person name="Rosso M.-N."/>
            <person name="Henrissat B."/>
            <person name="Hibbett D."/>
            <person name="Martinez A.T."/>
            <person name="Grigoriev I.V."/>
        </authorList>
    </citation>
    <scope>NUCLEOTIDE SEQUENCE</scope>
    <source>
        <strain evidence="1">AH 40177</strain>
    </source>
</reference>
<protein>
    <submittedName>
        <fullName evidence="1">Uncharacterized protein</fullName>
    </submittedName>
</protein>
<dbReference type="EMBL" id="JADNRY010000023">
    <property type="protein sequence ID" value="KAF9072558.1"/>
    <property type="molecule type" value="Genomic_DNA"/>
</dbReference>
<dbReference type="AlphaFoldDB" id="A0A9P5UBX0"/>
<accession>A0A9P5UBX0</accession>
<comment type="caution">
    <text evidence="1">The sequence shown here is derived from an EMBL/GenBank/DDBJ whole genome shotgun (WGS) entry which is preliminary data.</text>
</comment>
<sequence>MIVGETYIISEESGSPGILPLPTHLAATAVEGVEGSLVPLVQHSKGSPHIGMDDRSVDIHSAPVESPNSNDTGDTYTYTGPHCITLTNSALPLVFLDRISGPVSPGVTLPLLPSRHQFGVSTSSEFVHDFESSSCPPLSSFDIQDKALALVIVALAPMSLLT</sequence>
<evidence type="ECO:0000313" key="1">
    <source>
        <dbReference type="EMBL" id="KAF9072558.1"/>
    </source>
</evidence>
<organism evidence="1 2">
    <name type="scientific">Rhodocollybia butyracea</name>
    <dbReference type="NCBI Taxonomy" id="206335"/>
    <lineage>
        <taxon>Eukaryota</taxon>
        <taxon>Fungi</taxon>
        <taxon>Dikarya</taxon>
        <taxon>Basidiomycota</taxon>
        <taxon>Agaricomycotina</taxon>
        <taxon>Agaricomycetes</taxon>
        <taxon>Agaricomycetidae</taxon>
        <taxon>Agaricales</taxon>
        <taxon>Marasmiineae</taxon>
        <taxon>Omphalotaceae</taxon>
        <taxon>Rhodocollybia</taxon>
    </lineage>
</organism>
<dbReference type="Proteomes" id="UP000772434">
    <property type="component" value="Unassembled WGS sequence"/>
</dbReference>